<dbReference type="SMART" id="SM00862">
    <property type="entry name" value="Trans_reg_C"/>
    <property type="match status" value="1"/>
</dbReference>
<name>A0AAV4GKH8_9GAST</name>
<feature type="domain" description="OmpR/PhoB-type" evidence="7">
    <location>
        <begin position="110"/>
        <end position="208"/>
    </location>
</feature>
<dbReference type="EMBL" id="BMAT01001440">
    <property type="protein sequence ID" value="GFR85546.1"/>
    <property type="molecule type" value="Genomic_DNA"/>
</dbReference>
<organism evidence="8 9">
    <name type="scientific">Elysia marginata</name>
    <dbReference type="NCBI Taxonomy" id="1093978"/>
    <lineage>
        <taxon>Eukaryota</taxon>
        <taxon>Metazoa</taxon>
        <taxon>Spiralia</taxon>
        <taxon>Lophotrochozoa</taxon>
        <taxon>Mollusca</taxon>
        <taxon>Gastropoda</taxon>
        <taxon>Heterobranchia</taxon>
        <taxon>Euthyneura</taxon>
        <taxon>Panpulmonata</taxon>
        <taxon>Sacoglossa</taxon>
        <taxon>Placobranchoidea</taxon>
        <taxon>Plakobranchidae</taxon>
        <taxon>Elysia</taxon>
    </lineage>
</organism>
<dbReference type="GO" id="GO:0000156">
    <property type="term" value="F:phosphorelay response regulator activity"/>
    <property type="evidence" value="ECO:0007669"/>
    <property type="project" value="TreeGrafter"/>
</dbReference>
<dbReference type="SMART" id="SM00448">
    <property type="entry name" value="REC"/>
    <property type="match status" value="1"/>
</dbReference>
<evidence type="ECO:0000256" key="1">
    <source>
        <dbReference type="ARBA" id="ARBA00022553"/>
    </source>
</evidence>
<accession>A0AAV4GKH8</accession>
<sequence>MQGFEVFLAKDGNQGIELFHENRDVDICILDVMLPGKDGFTLAKEIKQADRNVPIIFLTARGVKEDVLEGYKSGAVDYLTKPFDSEVLTAKINAILTRQEIIEEDDDETVFEFTFGDYYFNSKIRELTYKSDPPEQLSPKENKLLRLLLVNKNDVVKREHALKKIWKEDNYFTSRSMDVYIAKVRKKIKRGDSVEIVNIHGEGFRLIQKK</sequence>
<evidence type="ECO:0000313" key="9">
    <source>
        <dbReference type="Proteomes" id="UP000762676"/>
    </source>
</evidence>
<dbReference type="Gene3D" id="3.40.50.2300">
    <property type="match status" value="1"/>
</dbReference>
<dbReference type="Proteomes" id="UP000762676">
    <property type="component" value="Unassembled WGS sequence"/>
</dbReference>
<comment type="caution">
    <text evidence="8">The sequence shown here is derived from an EMBL/GenBank/DDBJ whole genome shotgun (WGS) entry which is preliminary data.</text>
</comment>
<evidence type="ECO:0000256" key="3">
    <source>
        <dbReference type="ARBA" id="ARBA00023125"/>
    </source>
</evidence>
<dbReference type="GO" id="GO:0000976">
    <property type="term" value="F:transcription cis-regulatory region binding"/>
    <property type="evidence" value="ECO:0007669"/>
    <property type="project" value="TreeGrafter"/>
</dbReference>
<feature type="domain" description="Response regulatory" evidence="6">
    <location>
        <begin position="1"/>
        <end position="96"/>
    </location>
</feature>
<keyword evidence="9" id="KW-1185">Reference proteome</keyword>
<evidence type="ECO:0000256" key="5">
    <source>
        <dbReference type="PROSITE-ProRule" id="PRU01091"/>
    </source>
</evidence>
<evidence type="ECO:0000259" key="6">
    <source>
        <dbReference type="PROSITE" id="PS50110"/>
    </source>
</evidence>
<dbReference type="PROSITE" id="PS50110">
    <property type="entry name" value="RESPONSE_REGULATORY"/>
    <property type="match status" value="1"/>
</dbReference>
<gene>
    <name evidence="8" type="ORF">ElyMa_000698900</name>
</gene>
<dbReference type="Pfam" id="PF00486">
    <property type="entry name" value="Trans_reg_C"/>
    <property type="match status" value="1"/>
</dbReference>
<dbReference type="Pfam" id="PF00072">
    <property type="entry name" value="Response_reg"/>
    <property type="match status" value="1"/>
</dbReference>
<reference evidence="8 9" key="1">
    <citation type="journal article" date="2021" name="Elife">
        <title>Chloroplast acquisition without the gene transfer in kleptoplastic sea slugs, Plakobranchus ocellatus.</title>
        <authorList>
            <person name="Maeda T."/>
            <person name="Takahashi S."/>
            <person name="Yoshida T."/>
            <person name="Shimamura S."/>
            <person name="Takaki Y."/>
            <person name="Nagai Y."/>
            <person name="Toyoda A."/>
            <person name="Suzuki Y."/>
            <person name="Arimoto A."/>
            <person name="Ishii H."/>
            <person name="Satoh N."/>
            <person name="Nishiyama T."/>
            <person name="Hasebe M."/>
            <person name="Maruyama T."/>
            <person name="Minagawa J."/>
            <person name="Obokata J."/>
            <person name="Shigenobu S."/>
        </authorList>
    </citation>
    <scope>NUCLEOTIDE SEQUENCE [LARGE SCALE GENOMIC DNA]</scope>
</reference>
<dbReference type="InterPro" id="IPR036388">
    <property type="entry name" value="WH-like_DNA-bd_sf"/>
</dbReference>
<dbReference type="Gene3D" id="1.10.10.10">
    <property type="entry name" value="Winged helix-like DNA-binding domain superfamily/Winged helix DNA-binding domain"/>
    <property type="match status" value="1"/>
</dbReference>
<keyword evidence="1 4" id="KW-0597">Phosphoprotein</keyword>
<evidence type="ECO:0000259" key="7">
    <source>
        <dbReference type="PROSITE" id="PS51755"/>
    </source>
</evidence>
<evidence type="ECO:0000256" key="2">
    <source>
        <dbReference type="ARBA" id="ARBA00023012"/>
    </source>
</evidence>
<proteinExistence type="predicted"/>
<dbReference type="AlphaFoldDB" id="A0AAV4GKH8"/>
<dbReference type="GO" id="GO:0006355">
    <property type="term" value="P:regulation of DNA-templated transcription"/>
    <property type="evidence" value="ECO:0007669"/>
    <property type="project" value="InterPro"/>
</dbReference>
<feature type="modified residue" description="4-aspartylphosphate" evidence="4">
    <location>
        <position position="31"/>
    </location>
</feature>
<dbReference type="InterPro" id="IPR016032">
    <property type="entry name" value="Sig_transdc_resp-reg_C-effctor"/>
</dbReference>
<dbReference type="SUPFAM" id="SSF46894">
    <property type="entry name" value="C-terminal effector domain of the bipartite response regulators"/>
    <property type="match status" value="1"/>
</dbReference>
<evidence type="ECO:0000256" key="4">
    <source>
        <dbReference type="PROSITE-ProRule" id="PRU00169"/>
    </source>
</evidence>
<dbReference type="PANTHER" id="PTHR48111:SF40">
    <property type="entry name" value="PHOSPHATE REGULON TRANSCRIPTIONAL REGULATORY PROTEIN PHOB"/>
    <property type="match status" value="1"/>
</dbReference>
<dbReference type="SUPFAM" id="SSF52172">
    <property type="entry name" value="CheY-like"/>
    <property type="match status" value="1"/>
</dbReference>
<dbReference type="InterPro" id="IPR001789">
    <property type="entry name" value="Sig_transdc_resp-reg_receiver"/>
</dbReference>
<evidence type="ECO:0000313" key="8">
    <source>
        <dbReference type="EMBL" id="GFR85546.1"/>
    </source>
</evidence>
<dbReference type="InterPro" id="IPR039420">
    <property type="entry name" value="WalR-like"/>
</dbReference>
<dbReference type="InterPro" id="IPR001867">
    <property type="entry name" value="OmpR/PhoB-type_DNA-bd"/>
</dbReference>
<keyword evidence="3 5" id="KW-0238">DNA-binding</keyword>
<dbReference type="CDD" id="cd17574">
    <property type="entry name" value="REC_OmpR"/>
    <property type="match status" value="1"/>
</dbReference>
<dbReference type="GO" id="GO:0032993">
    <property type="term" value="C:protein-DNA complex"/>
    <property type="evidence" value="ECO:0007669"/>
    <property type="project" value="TreeGrafter"/>
</dbReference>
<dbReference type="InterPro" id="IPR011006">
    <property type="entry name" value="CheY-like_superfamily"/>
</dbReference>
<keyword evidence="2" id="KW-0902">Two-component regulatory system</keyword>
<dbReference type="CDD" id="cd00383">
    <property type="entry name" value="trans_reg_C"/>
    <property type="match status" value="1"/>
</dbReference>
<dbReference type="PANTHER" id="PTHR48111">
    <property type="entry name" value="REGULATOR OF RPOS"/>
    <property type="match status" value="1"/>
</dbReference>
<protein>
    <submittedName>
        <fullName evidence="8">DNA-binding response regulator</fullName>
    </submittedName>
</protein>
<dbReference type="PROSITE" id="PS51755">
    <property type="entry name" value="OMPR_PHOB"/>
    <property type="match status" value="1"/>
</dbReference>
<feature type="DNA-binding region" description="OmpR/PhoB-type" evidence="5">
    <location>
        <begin position="110"/>
        <end position="208"/>
    </location>
</feature>